<protein>
    <recommendedName>
        <fullName evidence="6 7">Methionine aminopeptidase</fullName>
        <shortName evidence="6">MAP</shortName>
        <shortName evidence="6">MetAP</shortName>
        <ecNumber evidence="6 7">3.4.11.18</ecNumber>
    </recommendedName>
    <alternativeName>
        <fullName evidence="6">Peptidase M</fullName>
    </alternativeName>
</protein>
<evidence type="ECO:0000256" key="4">
    <source>
        <dbReference type="ARBA" id="ARBA00022723"/>
    </source>
</evidence>
<feature type="binding site" evidence="6">
    <location>
        <position position="98"/>
    </location>
    <ligand>
        <name>a divalent metal cation</name>
        <dbReference type="ChEBI" id="CHEBI:60240"/>
        <label>1</label>
    </ligand>
</feature>
<feature type="binding site" evidence="6">
    <location>
        <position position="109"/>
    </location>
    <ligand>
        <name>a divalent metal cation</name>
        <dbReference type="ChEBI" id="CHEBI:60240"/>
        <label>1</label>
    </ligand>
</feature>
<dbReference type="NCBIfam" id="TIGR00500">
    <property type="entry name" value="met_pdase_I"/>
    <property type="match status" value="1"/>
</dbReference>
<comment type="catalytic activity">
    <reaction evidence="6 7">
        <text>Release of N-terminal amino acids, preferentially methionine, from peptides and arylamides.</text>
        <dbReference type="EC" id="3.4.11.18"/>
    </reaction>
</comment>
<dbReference type="RefSeq" id="WP_176066780.1">
    <property type="nucleotide sequence ID" value="NZ_BJTG01000007.1"/>
</dbReference>
<comment type="subunit">
    <text evidence="6">Monomer.</text>
</comment>
<feature type="binding site" evidence="6">
    <location>
        <position position="236"/>
    </location>
    <ligand>
        <name>a divalent metal cation</name>
        <dbReference type="ChEBI" id="CHEBI:60240"/>
        <label>1</label>
    </ligand>
</feature>
<comment type="cofactor">
    <cofactor evidence="6">
        <name>Co(2+)</name>
        <dbReference type="ChEBI" id="CHEBI:48828"/>
    </cofactor>
    <cofactor evidence="6">
        <name>Zn(2+)</name>
        <dbReference type="ChEBI" id="CHEBI:29105"/>
    </cofactor>
    <cofactor evidence="6">
        <name>Mn(2+)</name>
        <dbReference type="ChEBI" id="CHEBI:29035"/>
    </cofactor>
    <cofactor evidence="6">
        <name>Fe(2+)</name>
        <dbReference type="ChEBI" id="CHEBI:29033"/>
    </cofactor>
    <text evidence="6">Binds 2 divalent metal cations per subunit. Has a high-affinity and a low affinity metal-binding site. The true nature of the physiological cofactor is under debate. The enzyme is active with cobalt, zinc, manganese or divalent iron ions. Most likely, methionine aminopeptidases function as mononuclear Fe(2+)-metalloproteases under physiological conditions, and the catalytically relevant metal-binding site has been assigned to the histidine-containing high-affinity site.</text>
</comment>
<dbReference type="PANTHER" id="PTHR43330:SF27">
    <property type="entry name" value="METHIONINE AMINOPEPTIDASE"/>
    <property type="match status" value="1"/>
</dbReference>
<keyword evidence="10" id="KW-1185">Reference proteome</keyword>
<dbReference type="PRINTS" id="PR00599">
    <property type="entry name" value="MAPEPTIDASE"/>
</dbReference>
<evidence type="ECO:0000256" key="5">
    <source>
        <dbReference type="ARBA" id="ARBA00022801"/>
    </source>
</evidence>
<feature type="domain" description="Peptidase M24" evidence="8">
    <location>
        <begin position="15"/>
        <end position="243"/>
    </location>
</feature>
<comment type="function">
    <text evidence="1 6">Removes the N-terminal methionine from nascent proteins. The N-terminal methionine is often cleaved when the second residue in the primary sequence is small and uncharged (Met-Ala-, Cys, Gly, Pro, Ser, Thr, or Val). Requires deformylation of the N(alpha)-formylated initiator methionine before it can be hydrolyzed.</text>
</comment>
<reference evidence="10" key="1">
    <citation type="journal article" date="2020" name="Appl. Environ. Microbiol.">
        <title>Diazotrophic Anaeromyxobacter Isolates from Soils.</title>
        <authorList>
            <person name="Masuda Y."/>
            <person name="Yamanaka H."/>
            <person name="Xu Z.X."/>
            <person name="Shiratori Y."/>
            <person name="Aono T."/>
            <person name="Amachi S."/>
            <person name="Senoo K."/>
            <person name="Itoh H."/>
        </authorList>
    </citation>
    <scope>NUCLEOTIDE SEQUENCE [LARGE SCALE GENOMIC DNA]</scope>
    <source>
        <strain evidence="10">R267</strain>
    </source>
</reference>
<dbReference type="GO" id="GO:0004239">
    <property type="term" value="F:initiator methionyl aminopeptidase activity"/>
    <property type="evidence" value="ECO:0007669"/>
    <property type="project" value="UniProtKB-UniRule"/>
</dbReference>
<evidence type="ECO:0000256" key="7">
    <source>
        <dbReference type="RuleBase" id="RU003653"/>
    </source>
</evidence>
<evidence type="ECO:0000256" key="2">
    <source>
        <dbReference type="ARBA" id="ARBA00022438"/>
    </source>
</evidence>
<keyword evidence="5 6" id="KW-0378">Hydrolase</keyword>
<dbReference type="HAMAP" id="MF_01974">
    <property type="entry name" value="MetAP_1"/>
    <property type="match status" value="1"/>
</dbReference>
<keyword evidence="2 6" id="KW-0031">Aminopeptidase</keyword>
<feature type="binding site" evidence="6">
    <location>
        <position position="109"/>
    </location>
    <ligand>
        <name>a divalent metal cation</name>
        <dbReference type="ChEBI" id="CHEBI:60240"/>
        <label>2</label>
        <note>catalytic</note>
    </ligand>
</feature>
<dbReference type="Proteomes" id="UP000503640">
    <property type="component" value="Unassembled WGS sequence"/>
</dbReference>
<dbReference type="PROSITE" id="PS00680">
    <property type="entry name" value="MAP_1"/>
    <property type="match status" value="1"/>
</dbReference>
<dbReference type="InterPro" id="IPR036005">
    <property type="entry name" value="Creatinase/aminopeptidase-like"/>
</dbReference>
<keyword evidence="4 6" id="KW-0479">Metal-binding</keyword>
<dbReference type="SUPFAM" id="SSF55920">
    <property type="entry name" value="Creatinase/aminopeptidase"/>
    <property type="match status" value="1"/>
</dbReference>
<gene>
    <name evidence="9" type="primary">map_2</name>
    <name evidence="6" type="synonym">map</name>
    <name evidence="9" type="ORF">AMYX_30790</name>
</gene>
<keyword evidence="3 6" id="KW-0645">Protease</keyword>
<evidence type="ECO:0000256" key="6">
    <source>
        <dbReference type="HAMAP-Rule" id="MF_01974"/>
    </source>
</evidence>
<dbReference type="InterPro" id="IPR001714">
    <property type="entry name" value="Pept_M24_MAP"/>
</dbReference>
<dbReference type="AlphaFoldDB" id="A0A7I9VQ25"/>
<evidence type="ECO:0000256" key="3">
    <source>
        <dbReference type="ARBA" id="ARBA00022670"/>
    </source>
</evidence>
<dbReference type="EC" id="3.4.11.18" evidence="6 7"/>
<dbReference type="Pfam" id="PF00557">
    <property type="entry name" value="Peptidase_M24"/>
    <property type="match status" value="1"/>
</dbReference>
<evidence type="ECO:0000313" key="10">
    <source>
        <dbReference type="Proteomes" id="UP000503640"/>
    </source>
</evidence>
<evidence type="ECO:0000313" key="9">
    <source>
        <dbReference type="EMBL" id="GEJ58338.1"/>
    </source>
</evidence>
<dbReference type="GO" id="GO:0005829">
    <property type="term" value="C:cytosol"/>
    <property type="evidence" value="ECO:0007669"/>
    <property type="project" value="TreeGrafter"/>
</dbReference>
<dbReference type="PANTHER" id="PTHR43330">
    <property type="entry name" value="METHIONINE AMINOPEPTIDASE"/>
    <property type="match status" value="1"/>
</dbReference>
<feature type="binding site" evidence="6">
    <location>
        <position position="205"/>
    </location>
    <ligand>
        <name>a divalent metal cation</name>
        <dbReference type="ChEBI" id="CHEBI:60240"/>
        <label>2</label>
        <note>catalytic</note>
    </ligand>
</feature>
<feature type="binding site" evidence="6">
    <location>
        <position position="236"/>
    </location>
    <ligand>
        <name>a divalent metal cation</name>
        <dbReference type="ChEBI" id="CHEBI:60240"/>
        <label>2</label>
        <note>catalytic</note>
    </ligand>
</feature>
<dbReference type="InterPro" id="IPR000994">
    <property type="entry name" value="Pept_M24"/>
</dbReference>
<accession>A0A7I9VQ25</accession>
<dbReference type="GO" id="GO:0070006">
    <property type="term" value="F:metalloaminopeptidase activity"/>
    <property type="evidence" value="ECO:0007669"/>
    <property type="project" value="UniProtKB-UniRule"/>
</dbReference>
<dbReference type="EMBL" id="BJTG01000007">
    <property type="protein sequence ID" value="GEJ58338.1"/>
    <property type="molecule type" value="Genomic_DNA"/>
</dbReference>
<name>A0A7I9VQ25_9BACT</name>
<proteinExistence type="inferred from homology"/>
<dbReference type="CDD" id="cd01086">
    <property type="entry name" value="MetAP1"/>
    <property type="match status" value="1"/>
</dbReference>
<dbReference type="Gene3D" id="3.90.230.10">
    <property type="entry name" value="Creatinase/methionine aminopeptidase superfamily"/>
    <property type="match status" value="1"/>
</dbReference>
<comment type="similarity">
    <text evidence="6">Belongs to the peptidase M24A family. Methionine aminopeptidase type 1 subfamily.</text>
</comment>
<feature type="binding site" evidence="6">
    <location>
        <position position="80"/>
    </location>
    <ligand>
        <name>substrate</name>
    </ligand>
</feature>
<sequence length="256" mass="26612">MREHLELRSAAEIARIREASLVVHDVLAEVAAAAVPGVTTGELDRLAARATAARGATPAFLGYHGYPAVICISVNDEVVHGIPSDRRALVEGDVVGLDFGVSLGGWFGDAARTVPVGRVSPAAARLLQVGAEALRRGVAAAVPDARLGDVGFAVQQYVEGEGCSVVRDFVGHGIGRKLHEPPQVPNYGAPGTGLRLRPGMVLAIEPMVNAGGFEVRTLDDGWTAVTADGSLSAHFEHTVAITEDGPVVLSEPPKRG</sequence>
<dbReference type="GO" id="GO:0006508">
    <property type="term" value="P:proteolysis"/>
    <property type="evidence" value="ECO:0007669"/>
    <property type="project" value="UniProtKB-KW"/>
</dbReference>
<dbReference type="GO" id="GO:0046872">
    <property type="term" value="F:metal ion binding"/>
    <property type="evidence" value="ECO:0007669"/>
    <property type="project" value="UniProtKB-UniRule"/>
</dbReference>
<evidence type="ECO:0000256" key="1">
    <source>
        <dbReference type="ARBA" id="ARBA00002521"/>
    </source>
</evidence>
<comment type="caution">
    <text evidence="9">The sequence shown here is derived from an EMBL/GenBank/DDBJ whole genome shotgun (WGS) entry which is preliminary data.</text>
</comment>
<feature type="binding site" evidence="6">
    <location>
        <position position="179"/>
    </location>
    <ligand>
        <name>substrate</name>
    </ligand>
</feature>
<dbReference type="InterPro" id="IPR002467">
    <property type="entry name" value="Pept_M24A_MAP1"/>
</dbReference>
<organism evidence="9 10">
    <name type="scientific">Anaeromyxobacter diazotrophicus</name>
    <dbReference type="NCBI Taxonomy" id="2590199"/>
    <lineage>
        <taxon>Bacteria</taxon>
        <taxon>Pseudomonadati</taxon>
        <taxon>Myxococcota</taxon>
        <taxon>Myxococcia</taxon>
        <taxon>Myxococcales</taxon>
        <taxon>Cystobacterineae</taxon>
        <taxon>Anaeromyxobacteraceae</taxon>
        <taxon>Anaeromyxobacter</taxon>
    </lineage>
</organism>
<feature type="binding site" evidence="6">
    <location>
        <position position="172"/>
    </location>
    <ligand>
        <name>a divalent metal cation</name>
        <dbReference type="ChEBI" id="CHEBI:60240"/>
        <label>2</label>
        <note>catalytic</note>
    </ligand>
</feature>
<evidence type="ECO:0000259" key="8">
    <source>
        <dbReference type="Pfam" id="PF00557"/>
    </source>
</evidence>